<dbReference type="Proteomes" id="UP000054783">
    <property type="component" value="Unassembled WGS sequence"/>
</dbReference>
<gene>
    <name evidence="1" type="ORF">T12_820</name>
</gene>
<reference evidence="1 2" key="1">
    <citation type="submission" date="2015-01" db="EMBL/GenBank/DDBJ databases">
        <title>Evolution of Trichinella species and genotypes.</title>
        <authorList>
            <person name="Korhonen P.K."/>
            <person name="Edoardo P."/>
            <person name="Giuseppe L.R."/>
            <person name="Gasser R.B."/>
        </authorList>
    </citation>
    <scope>NUCLEOTIDE SEQUENCE [LARGE SCALE GENOMIC DNA]</scope>
    <source>
        <strain evidence="1">ISS2496</strain>
    </source>
</reference>
<accession>A0A0V0XES5</accession>
<name>A0A0V0XES5_9BILA</name>
<sequence>MHFQLTTSKLLPKYVSVFVQVNFVLLWRFLSDSLYFD</sequence>
<comment type="caution">
    <text evidence="1">The sequence shown here is derived from an EMBL/GenBank/DDBJ whole genome shotgun (WGS) entry which is preliminary data.</text>
</comment>
<proteinExistence type="predicted"/>
<keyword evidence="2" id="KW-1185">Reference proteome</keyword>
<organism evidence="1 2">
    <name type="scientific">Trichinella patagoniensis</name>
    <dbReference type="NCBI Taxonomy" id="990121"/>
    <lineage>
        <taxon>Eukaryota</taxon>
        <taxon>Metazoa</taxon>
        <taxon>Ecdysozoa</taxon>
        <taxon>Nematoda</taxon>
        <taxon>Enoplea</taxon>
        <taxon>Dorylaimia</taxon>
        <taxon>Trichinellida</taxon>
        <taxon>Trichinellidae</taxon>
        <taxon>Trichinella</taxon>
    </lineage>
</organism>
<evidence type="ECO:0000313" key="1">
    <source>
        <dbReference type="EMBL" id="KRX86539.1"/>
    </source>
</evidence>
<protein>
    <submittedName>
        <fullName evidence="1">Uncharacterized protein</fullName>
    </submittedName>
</protein>
<dbReference type="AlphaFoldDB" id="A0A0V0XES5"/>
<evidence type="ECO:0000313" key="2">
    <source>
        <dbReference type="Proteomes" id="UP000054783"/>
    </source>
</evidence>
<dbReference type="EMBL" id="JYDQ01004968">
    <property type="protein sequence ID" value="KRX86539.1"/>
    <property type="molecule type" value="Genomic_DNA"/>
</dbReference>